<keyword evidence="3" id="KW-1185">Reference proteome</keyword>
<evidence type="ECO:0000256" key="1">
    <source>
        <dbReference type="SAM" id="MobiDB-lite"/>
    </source>
</evidence>
<evidence type="ECO:0000313" key="2">
    <source>
        <dbReference type="EMBL" id="TEB21026.1"/>
    </source>
</evidence>
<dbReference type="AlphaFoldDB" id="A0A4Y7SGN7"/>
<reference evidence="2 3" key="1">
    <citation type="journal article" date="2019" name="Nat. Ecol. Evol.">
        <title>Megaphylogeny resolves global patterns of mushroom evolution.</title>
        <authorList>
            <person name="Varga T."/>
            <person name="Krizsan K."/>
            <person name="Foldi C."/>
            <person name="Dima B."/>
            <person name="Sanchez-Garcia M."/>
            <person name="Sanchez-Ramirez S."/>
            <person name="Szollosi G.J."/>
            <person name="Szarkandi J.G."/>
            <person name="Papp V."/>
            <person name="Albert L."/>
            <person name="Andreopoulos W."/>
            <person name="Angelini C."/>
            <person name="Antonin V."/>
            <person name="Barry K.W."/>
            <person name="Bougher N.L."/>
            <person name="Buchanan P."/>
            <person name="Buyck B."/>
            <person name="Bense V."/>
            <person name="Catcheside P."/>
            <person name="Chovatia M."/>
            <person name="Cooper J."/>
            <person name="Damon W."/>
            <person name="Desjardin D."/>
            <person name="Finy P."/>
            <person name="Geml J."/>
            <person name="Haridas S."/>
            <person name="Hughes K."/>
            <person name="Justo A."/>
            <person name="Karasinski D."/>
            <person name="Kautmanova I."/>
            <person name="Kiss B."/>
            <person name="Kocsube S."/>
            <person name="Kotiranta H."/>
            <person name="LaButti K.M."/>
            <person name="Lechner B.E."/>
            <person name="Liimatainen K."/>
            <person name="Lipzen A."/>
            <person name="Lukacs Z."/>
            <person name="Mihaltcheva S."/>
            <person name="Morgado L.N."/>
            <person name="Niskanen T."/>
            <person name="Noordeloos M.E."/>
            <person name="Ohm R.A."/>
            <person name="Ortiz-Santana B."/>
            <person name="Ovrebo C."/>
            <person name="Racz N."/>
            <person name="Riley R."/>
            <person name="Savchenko A."/>
            <person name="Shiryaev A."/>
            <person name="Soop K."/>
            <person name="Spirin V."/>
            <person name="Szebenyi C."/>
            <person name="Tomsovsky M."/>
            <person name="Tulloss R.E."/>
            <person name="Uehling J."/>
            <person name="Grigoriev I.V."/>
            <person name="Vagvolgyi C."/>
            <person name="Papp T."/>
            <person name="Martin F.M."/>
            <person name="Miettinen O."/>
            <person name="Hibbett D.S."/>
            <person name="Nagy L.G."/>
        </authorList>
    </citation>
    <scope>NUCLEOTIDE SEQUENCE [LARGE SCALE GENOMIC DNA]</scope>
    <source>
        <strain evidence="2 3">FP101781</strain>
    </source>
</reference>
<feature type="region of interest" description="Disordered" evidence="1">
    <location>
        <begin position="20"/>
        <end position="39"/>
    </location>
</feature>
<evidence type="ECO:0000313" key="3">
    <source>
        <dbReference type="Proteomes" id="UP000298030"/>
    </source>
</evidence>
<dbReference type="Proteomes" id="UP000298030">
    <property type="component" value="Unassembled WGS sequence"/>
</dbReference>
<gene>
    <name evidence="2" type="ORF">FA13DRAFT_171453</name>
</gene>
<accession>A0A4Y7SGN7</accession>
<feature type="compositionally biased region" description="Basic and acidic residues" evidence="1">
    <location>
        <begin position="148"/>
        <end position="167"/>
    </location>
</feature>
<organism evidence="2 3">
    <name type="scientific">Coprinellus micaceus</name>
    <name type="common">Glistening ink-cap mushroom</name>
    <name type="synonym">Coprinus micaceus</name>
    <dbReference type="NCBI Taxonomy" id="71717"/>
    <lineage>
        <taxon>Eukaryota</taxon>
        <taxon>Fungi</taxon>
        <taxon>Dikarya</taxon>
        <taxon>Basidiomycota</taxon>
        <taxon>Agaricomycotina</taxon>
        <taxon>Agaricomycetes</taxon>
        <taxon>Agaricomycetidae</taxon>
        <taxon>Agaricales</taxon>
        <taxon>Agaricineae</taxon>
        <taxon>Psathyrellaceae</taxon>
        <taxon>Coprinellus</taxon>
    </lineage>
</organism>
<comment type="caution">
    <text evidence="2">The sequence shown here is derived from an EMBL/GenBank/DDBJ whole genome shotgun (WGS) entry which is preliminary data.</text>
</comment>
<proteinExistence type="predicted"/>
<name>A0A4Y7SGN7_COPMI</name>
<dbReference type="EMBL" id="QPFP01000126">
    <property type="protein sequence ID" value="TEB21026.1"/>
    <property type="molecule type" value="Genomic_DNA"/>
</dbReference>
<sequence>MDLRDTLRTVRHITSALALRHSRRRPCPSPPARHTNDQNRHTRCSALHCHHLLRLCQHHRHLAHLLRNHPESTSPAQDPRGEYSEYRQFEVVVEWAERYVLRCGDPGGGRATECVGGDVRPDCDVCDEGRGVYESSGMGGVYGSRATGDSREGVEKERRTERDAETREGIESRVLAFTYLDVRTPRHVQVRGQRRINFTTIHS</sequence>
<protein>
    <submittedName>
        <fullName evidence="2">Uncharacterized protein</fullName>
    </submittedName>
</protein>
<feature type="region of interest" description="Disordered" evidence="1">
    <location>
        <begin position="137"/>
        <end position="167"/>
    </location>
</feature>